<organism evidence="6 7">
    <name type="scientific">Brachionus calyciflorus</name>
    <dbReference type="NCBI Taxonomy" id="104777"/>
    <lineage>
        <taxon>Eukaryota</taxon>
        <taxon>Metazoa</taxon>
        <taxon>Spiralia</taxon>
        <taxon>Gnathifera</taxon>
        <taxon>Rotifera</taxon>
        <taxon>Eurotatoria</taxon>
        <taxon>Monogononta</taxon>
        <taxon>Pseudotrocha</taxon>
        <taxon>Ploima</taxon>
        <taxon>Brachionidae</taxon>
        <taxon>Brachionus</taxon>
    </lineage>
</organism>
<dbReference type="InterPro" id="IPR000177">
    <property type="entry name" value="Apple"/>
</dbReference>
<dbReference type="Proteomes" id="UP000663879">
    <property type="component" value="Unassembled WGS sequence"/>
</dbReference>
<dbReference type="Gene3D" id="2.60.120.200">
    <property type="match status" value="1"/>
</dbReference>
<dbReference type="PANTHER" id="PTHR10963:SF55">
    <property type="entry name" value="GLYCOSIDE HYDROLASE FAMILY 16 PROTEIN"/>
    <property type="match status" value="1"/>
</dbReference>
<dbReference type="PANTHER" id="PTHR10963">
    <property type="entry name" value="GLYCOSYL HYDROLASE-RELATED"/>
    <property type="match status" value="1"/>
</dbReference>
<dbReference type="InterPro" id="IPR013320">
    <property type="entry name" value="ConA-like_dom_sf"/>
</dbReference>
<dbReference type="OrthoDB" id="4781at2759"/>
<evidence type="ECO:0000256" key="3">
    <source>
        <dbReference type="ARBA" id="ARBA00023157"/>
    </source>
</evidence>
<dbReference type="CDD" id="cd01100">
    <property type="entry name" value="APPLE_Factor_XI_like"/>
    <property type="match status" value="1"/>
</dbReference>
<reference evidence="6" key="1">
    <citation type="submission" date="2021-02" db="EMBL/GenBank/DDBJ databases">
        <authorList>
            <person name="Nowell W R."/>
        </authorList>
    </citation>
    <scope>NUCLEOTIDE SEQUENCE</scope>
    <source>
        <strain evidence="6">Ploen Becks lab</strain>
    </source>
</reference>
<feature type="chain" id="PRO_5032821325" description="GH16 domain-containing protein" evidence="4">
    <location>
        <begin position="21"/>
        <end position="347"/>
    </location>
</feature>
<comment type="similarity">
    <text evidence="1">Belongs to the glycosyl hydrolase 16 family.</text>
</comment>
<proteinExistence type="inferred from homology"/>
<evidence type="ECO:0000256" key="4">
    <source>
        <dbReference type="SAM" id="SignalP"/>
    </source>
</evidence>
<keyword evidence="3" id="KW-1015">Disulfide bond</keyword>
<evidence type="ECO:0000313" key="7">
    <source>
        <dbReference type="Proteomes" id="UP000663879"/>
    </source>
</evidence>
<dbReference type="Pfam" id="PF00722">
    <property type="entry name" value="Glyco_hydro_16"/>
    <property type="match status" value="1"/>
</dbReference>
<dbReference type="InterPro" id="IPR000757">
    <property type="entry name" value="Beta-glucanase-like"/>
</dbReference>
<evidence type="ECO:0000313" key="6">
    <source>
        <dbReference type="EMBL" id="CAF0925613.1"/>
    </source>
</evidence>
<keyword evidence="4" id="KW-0732">Signal</keyword>
<feature type="domain" description="GH16" evidence="5">
    <location>
        <begin position="84"/>
        <end position="347"/>
    </location>
</feature>
<name>A0A814B9X8_9BILA</name>
<dbReference type="GO" id="GO:0005576">
    <property type="term" value="C:extracellular region"/>
    <property type="evidence" value="ECO:0007669"/>
    <property type="project" value="InterPro"/>
</dbReference>
<evidence type="ECO:0000256" key="1">
    <source>
        <dbReference type="ARBA" id="ARBA00006865"/>
    </source>
</evidence>
<dbReference type="GO" id="GO:0004553">
    <property type="term" value="F:hydrolase activity, hydrolyzing O-glycosyl compounds"/>
    <property type="evidence" value="ECO:0007669"/>
    <property type="project" value="InterPro"/>
</dbReference>
<gene>
    <name evidence="6" type="ORF">OXX778_LOCUS12623</name>
</gene>
<keyword evidence="7" id="KW-1185">Reference proteome</keyword>
<keyword evidence="2" id="KW-0677">Repeat</keyword>
<dbReference type="SUPFAM" id="SSF49899">
    <property type="entry name" value="Concanavalin A-like lectins/glucanases"/>
    <property type="match status" value="1"/>
</dbReference>
<dbReference type="GO" id="GO:0006508">
    <property type="term" value="P:proteolysis"/>
    <property type="evidence" value="ECO:0007669"/>
    <property type="project" value="InterPro"/>
</dbReference>
<dbReference type="EMBL" id="CAJNOC010002314">
    <property type="protein sequence ID" value="CAF0925613.1"/>
    <property type="molecule type" value="Genomic_DNA"/>
</dbReference>
<sequence length="347" mass="39890">MFKLLFSSVLLTVFLDFSSCQIQWNDNWAFGCDFIGNDIGSANVPGELCRSRCSQTPGCSHFIWNNWNGGTCWMKKGDICKSNAIWTGDYNTVCGVLNECSNFQSSNIESLKGALLWSDEFDSLSNFESNWIQETGGHGWGNNELQYYTNNNENIEISNGSLTIHTRKEWKNNMRFTSARLLSARKFRYGVFEMRAKLPFGRGTWPAFWLLASKRPLDWPSDGEMDIMEHVGFDPNVIHSTIHCKTFNHMSGTQLGKTTRVNDVFNQFHLYQLYWSDKSIRGYVDGKQHFQYDRPANSDSNNWPFDNEFDIILNTVVGGDWGAALGIDENIFPQKYVIDYVRHYAHL</sequence>
<dbReference type="CDD" id="cd08023">
    <property type="entry name" value="GH16_laminarinase_like"/>
    <property type="match status" value="1"/>
</dbReference>
<evidence type="ECO:0000256" key="2">
    <source>
        <dbReference type="ARBA" id="ARBA00022737"/>
    </source>
</evidence>
<comment type="caution">
    <text evidence="6">The sequence shown here is derived from an EMBL/GenBank/DDBJ whole genome shotgun (WGS) entry which is preliminary data.</text>
</comment>
<evidence type="ECO:0000259" key="5">
    <source>
        <dbReference type="PROSITE" id="PS51762"/>
    </source>
</evidence>
<feature type="signal peptide" evidence="4">
    <location>
        <begin position="1"/>
        <end position="20"/>
    </location>
</feature>
<protein>
    <recommendedName>
        <fullName evidence="5">GH16 domain-containing protein</fullName>
    </recommendedName>
</protein>
<dbReference type="AlphaFoldDB" id="A0A814B9X8"/>
<dbReference type="GO" id="GO:0005975">
    <property type="term" value="P:carbohydrate metabolic process"/>
    <property type="evidence" value="ECO:0007669"/>
    <property type="project" value="InterPro"/>
</dbReference>
<dbReference type="InterPro" id="IPR050546">
    <property type="entry name" value="Glycosyl_Hydrlase_16"/>
</dbReference>
<accession>A0A814B9X8</accession>
<dbReference type="Gene3D" id="3.50.4.10">
    <property type="entry name" value="Hepatocyte Growth Factor"/>
    <property type="match status" value="1"/>
</dbReference>
<dbReference type="PROSITE" id="PS51762">
    <property type="entry name" value="GH16_2"/>
    <property type="match status" value="1"/>
</dbReference>